<dbReference type="PANTHER" id="PTHR36342:SF1">
    <property type="entry name" value="PTB DOMAIN ENGULFMENT ADAPTER"/>
    <property type="match status" value="1"/>
</dbReference>
<feature type="compositionally biased region" description="Basic and acidic residues" evidence="1">
    <location>
        <begin position="143"/>
        <end position="163"/>
    </location>
</feature>
<feature type="region of interest" description="Disordered" evidence="1">
    <location>
        <begin position="1"/>
        <end position="163"/>
    </location>
</feature>
<feature type="compositionally biased region" description="Basic and acidic residues" evidence="1">
    <location>
        <begin position="92"/>
        <end position="114"/>
    </location>
</feature>
<dbReference type="EMBL" id="VEPZ02000206">
    <property type="protein sequence ID" value="KAE8730503.1"/>
    <property type="molecule type" value="Genomic_DNA"/>
</dbReference>
<feature type="compositionally biased region" description="Polar residues" evidence="1">
    <location>
        <begin position="1"/>
        <end position="11"/>
    </location>
</feature>
<feature type="compositionally biased region" description="Low complexity" evidence="1">
    <location>
        <begin position="51"/>
        <end position="71"/>
    </location>
</feature>
<evidence type="ECO:0000256" key="1">
    <source>
        <dbReference type="SAM" id="MobiDB-lite"/>
    </source>
</evidence>
<organism evidence="2 3">
    <name type="scientific">Hibiscus syriacus</name>
    <name type="common">Rose of Sharon</name>
    <dbReference type="NCBI Taxonomy" id="106335"/>
    <lineage>
        <taxon>Eukaryota</taxon>
        <taxon>Viridiplantae</taxon>
        <taxon>Streptophyta</taxon>
        <taxon>Embryophyta</taxon>
        <taxon>Tracheophyta</taxon>
        <taxon>Spermatophyta</taxon>
        <taxon>Magnoliopsida</taxon>
        <taxon>eudicotyledons</taxon>
        <taxon>Gunneridae</taxon>
        <taxon>Pentapetalae</taxon>
        <taxon>rosids</taxon>
        <taxon>malvids</taxon>
        <taxon>Malvales</taxon>
        <taxon>Malvaceae</taxon>
        <taxon>Malvoideae</taxon>
        <taxon>Hibiscus</taxon>
    </lineage>
</organism>
<feature type="compositionally biased region" description="Basic and acidic residues" evidence="1">
    <location>
        <begin position="72"/>
        <end position="85"/>
    </location>
</feature>
<keyword evidence="3" id="KW-1185">Reference proteome</keyword>
<reference evidence="2" key="1">
    <citation type="submission" date="2019-09" db="EMBL/GenBank/DDBJ databases">
        <title>Draft genome information of white flower Hibiscus syriacus.</title>
        <authorList>
            <person name="Kim Y.-M."/>
        </authorList>
    </citation>
    <scope>NUCLEOTIDE SEQUENCE [LARGE SCALE GENOMIC DNA]</scope>
    <source>
        <strain evidence="2">YM2019G1</strain>
    </source>
</reference>
<dbReference type="Proteomes" id="UP000436088">
    <property type="component" value="Unassembled WGS sequence"/>
</dbReference>
<name>A0A6A3CMY6_HIBSY</name>
<feature type="compositionally biased region" description="Basic and acidic residues" evidence="1">
    <location>
        <begin position="13"/>
        <end position="31"/>
    </location>
</feature>
<gene>
    <name evidence="2" type="ORF">F3Y22_tig00002919pilonHSYRG00091</name>
</gene>
<proteinExistence type="predicted"/>
<evidence type="ECO:0000313" key="3">
    <source>
        <dbReference type="Proteomes" id="UP000436088"/>
    </source>
</evidence>
<protein>
    <submittedName>
        <fullName evidence="2">PTB domain-containing engulfment adapter protein 1 isoform 2</fullName>
    </submittedName>
</protein>
<evidence type="ECO:0000313" key="2">
    <source>
        <dbReference type="EMBL" id="KAE8730503.1"/>
    </source>
</evidence>
<comment type="caution">
    <text evidence="2">The sequence shown here is derived from an EMBL/GenBank/DDBJ whole genome shotgun (WGS) entry which is preliminary data.</text>
</comment>
<dbReference type="PANTHER" id="PTHR36342">
    <property type="entry name" value="PTB DOMAIN ENGULFMENT ADAPTER"/>
    <property type="match status" value="1"/>
</dbReference>
<sequence>MATAEVVSSQVALHEEKTEETVKDRETKAEEVVAEAAATEPVAEKPKEAEPAAAAEAIEEPVATEAEASVEVETKEVVEESKVVTEEPVTEEPVKETPKETVAEPAVEESKEATEPTVGIKETTESSETPAEPEPEPEAAIEAPKEEAEKTEEEAKPAEAEGKVEIEGLSFTKSTLTSGKDEVYVAAVALRATKGPAQLFTSAAYFLSVWDLQHFMVIIKPSSTPLDSQAIVFYFQPEDPEDIYTALAALYGRAVPGIVLTRKLRKLPRSRCWFVGYSEGDAVDKAYEFSNTWELDYFEMQGLVEQLTGEKPVLEHLRSNGGQS</sequence>
<dbReference type="AlphaFoldDB" id="A0A6A3CMY6"/>
<accession>A0A6A3CMY6</accession>